<dbReference type="PANTHER" id="PTHR36405">
    <property type="entry name" value="BNAA10G09140D PROTEIN"/>
    <property type="match status" value="1"/>
</dbReference>
<sequence length="162" mass="17537">MVQKLKAIKGGGGSIRVGTTGTISALMTRELESTKSAPHASVSHQDKPKSVPVSVPCSATTPKRLQARKSLDEASSSSAIHRSPETNRKMKSYTKSSHRVPMLRAENVTLDRTPSREKTNKKGANIVEVVDIKCGHPDKAWSSPITNKLRKLGFSKLSESFG</sequence>
<organism evidence="2 3">
    <name type="scientific">Jatropha curcas</name>
    <name type="common">Barbados nut</name>
    <dbReference type="NCBI Taxonomy" id="180498"/>
    <lineage>
        <taxon>Eukaryota</taxon>
        <taxon>Viridiplantae</taxon>
        <taxon>Streptophyta</taxon>
        <taxon>Embryophyta</taxon>
        <taxon>Tracheophyta</taxon>
        <taxon>Spermatophyta</taxon>
        <taxon>Magnoliopsida</taxon>
        <taxon>eudicotyledons</taxon>
        <taxon>Gunneridae</taxon>
        <taxon>Pentapetalae</taxon>
        <taxon>rosids</taxon>
        <taxon>fabids</taxon>
        <taxon>Malpighiales</taxon>
        <taxon>Euphorbiaceae</taxon>
        <taxon>Crotonoideae</taxon>
        <taxon>Jatropheae</taxon>
        <taxon>Jatropha</taxon>
    </lineage>
</organism>
<dbReference type="Proteomes" id="UP000027138">
    <property type="component" value="Unassembled WGS sequence"/>
</dbReference>
<dbReference type="PANTHER" id="PTHR36405:SF1">
    <property type="entry name" value="OS07G0520600 PROTEIN"/>
    <property type="match status" value="1"/>
</dbReference>
<evidence type="ECO:0000256" key="1">
    <source>
        <dbReference type="SAM" id="MobiDB-lite"/>
    </source>
</evidence>
<protein>
    <submittedName>
        <fullName evidence="2">Uncharacterized protein</fullName>
    </submittedName>
</protein>
<feature type="region of interest" description="Disordered" evidence="1">
    <location>
        <begin position="31"/>
        <end position="122"/>
    </location>
</feature>
<dbReference type="STRING" id="180498.A0A067L3L4"/>
<feature type="compositionally biased region" description="Basic residues" evidence="1">
    <location>
        <begin position="89"/>
        <end position="98"/>
    </location>
</feature>
<evidence type="ECO:0000313" key="3">
    <source>
        <dbReference type="Proteomes" id="UP000027138"/>
    </source>
</evidence>
<evidence type="ECO:0000313" key="2">
    <source>
        <dbReference type="EMBL" id="KDP39090.1"/>
    </source>
</evidence>
<gene>
    <name evidence="2" type="ORF">JCGZ_00847</name>
</gene>
<reference evidence="2 3" key="1">
    <citation type="journal article" date="2014" name="PLoS ONE">
        <title>Global Analysis of Gene Expression Profiles in Physic Nut (Jatropha curcas L.) Seedlings Exposed to Salt Stress.</title>
        <authorList>
            <person name="Zhang L."/>
            <person name="Zhang C."/>
            <person name="Wu P."/>
            <person name="Chen Y."/>
            <person name="Li M."/>
            <person name="Jiang H."/>
            <person name="Wu G."/>
        </authorList>
    </citation>
    <scope>NUCLEOTIDE SEQUENCE [LARGE SCALE GENOMIC DNA]</scope>
    <source>
        <strain evidence="3">cv. GZQX0401</strain>
        <tissue evidence="2">Young leaves</tissue>
    </source>
</reference>
<dbReference type="EMBL" id="KK914353">
    <property type="protein sequence ID" value="KDP39090.1"/>
    <property type="molecule type" value="Genomic_DNA"/>
</dbReference>
<accession>A0A067L3L4</accession>
<dbReference type="KEGG" id="jcu:105632920"/>
<name>A0A067L3L4_JATCU</name>
<keyword evidence="3" id="KW-1185">Reference proteome</keyword>
<proteinExistence type="predicted"/>
<dbReference type="AlphaFoldDB" id="A0A067L3L4"/>
<dbReference type="OrthoDB" id="670923at2759"/>